<dbReference type="EMBL" id="KQ991086">
    <property type="protein sequence ID" value="KZV52389.1"/>
    <property type="molecule type" value="Genomic_DNA"/>
</dbReference>
<sequence length="77" mass="8500">MKTDFLRSIPLLEVVVGWRQNREAAPTFVCCVVQVLIRFLGTPCVVIVAQNRGCEGERQYRTLISLLGSVSPHALSG</sequence>
<evidence type="ECO:0000313" key="1">
    <source>
        <dbReference type="EMBL" id="KZV52389.1"/>
    </source>
</evidence>
<evidence type="ECO:0000313" key="2">
    <source>
        <dbReference type="Proteomes" id="UP000250235"/>
    </source>
</evidence>
<gene>
    <name evidence="1" type="ORF">F511_37873</name>
</gene>
<name>A0A2Z7D251_9LAMI</name>
<organism evidence="1 2">
    <name type="scientific">Dorcoceras hygrometricum</name>
    <dbReference type="NCBI Taxonomy" id="472368"/>
    <lineage>
        <taxon>Eukaryota</taxon>
        <taxon>Viridiplantae</taxon>
        <taxon>Streptophyta</taxon>
        <taxon>Embryophyta</taxon>
        <taxon>Tracheophyta</taxon>
        <taxon>Spermatophyta</taxon>
        <taxon>Magnoliopsida</taxon>
        <taxon>eudicotyledons</taxon>
        <taxon>Gunneridae</taxon>
        <taxon>Pentapetalae</taxon>
        <taxon>asterids</taxon>
        <taxon>lamiids</taxon>
        <taxon>Lamiales</taxon>
        <taxon>Gesneriaceae</taxon>
        <taxon>Didymocarpoideae</taxon>
        <taxon>Trichosporeae</taxon>
        <taxon>Loxocarpinae</taxon>
        <taxon>Dorcoceras</taxon>
    </lineage>
</organism>
<protein>
    <submittedName>
        <fullName evidence="1">Uncharacterized protein</fullName>
    </submittedName>
</protein>
<accession>A0A2Z7D251</accession>
<dbReference type="AlphaFoldDB" id="A0A2Z7D251"/>
<reference evidence="1 2" key="1">
    <citation type="journal article" date="2015" name="Proc. Natl. Acad. Sci. U.S.A.">
        <title>The resurrection genome of Boea hygrometrica: A blueprint for survival of dehydration.</title>
        <authorList>
            <person name="Xiao L."/>
            <person name="Yang G."/>
            <person name="Zhang L."/>
            <person name="Yang X."/>
            <person name="Zhao S."/>
            <person name="Ji Z."/>
            <person name="Zhou Q."/>
            <person name="Hu M."/>
            <person name="Wang Y."/>
            <person name="Chen M."/>
            <person name="Xu Y."/>
            <person name="Jin H."/>
            <person name="Xiao X."/>
            <person name="Hu G."/>
            <person name="Bao F."/>
            <person name="Hu Y."/>
            <person name="Wan P."/>
            <person name="Li L."/>
            <person name="Deng X."/>
            <person name="Kuang T."/>
            <person name="Xiang C."/>
            <person name="Zhu J.K."/>
            <person name="Oliver M.J."/>
            <person name="He Y."/>
        </authorList>
    </citation>
    <scope>NUCLEOTIDE SEQUENCE [LARGE SCALE GENOMIC DNA]</scope>
    <source>
        <strain evidence="2">cv. XS01</strain>
    </source>
</reference>
<dbReference type="Proteomes" id="UP000250235">
    <property type="component" value="Unassembled WGS sequence"/>
</dbReference>
<keyword evidence="2" id="KW-1185">Reference proteome</keyword>
<proteinExistence type="predicted"/>